<dbReference type="EMBL" id="JACJFM010000001">
    <property type="protein sequence ID" value="MBB1485180.1"/>
    <property type="molecule type" value="Genomic_DNA"/>
</dbReference>
<name>A0A839IKD2_9GAMM</name>
<comment type="caution">
    <text evidence="2">The sequence shown here is derived from an EMBL/GenBank/DDBJ whole genome shotgun (WGS) entry which is preliminary data.</text>
</comment>
<keyword evidence="1" id="KW-0812">Transmembrane</keyword>
<keyword evidence="1" id="KW-0472">Membrane</keyword>
<feature type="transmembrane region" description="Helical" evidence="1">
    <location>
        <begin position="143"/>
        <end position="163"/>
    </location>
</feature>
<reference evidence="2 3" key="1">
    <citation type="submission" date="2020-08" db="EMBL/GenBank/DDBJ databases">
        <title>Oceanospirillum sp. nov. isolated from marine sediment.</title>
        <authorList>
            <person name="Ji X."/>
        </authorList>
    </citation>
    <scope>NUCLEOTIDE SEQUENCE [LARGE SCALE GENOMIC DNA]</scope>
    <source>
        <strain evidence="2 3">D5</strain>
    </source>
</reference>
<gene>
    <name evidence="2" type="ORF">H4O21_00915</name>
</gene>
<sequence>MKEKVWRIVVDNHLIKVINQVSFFPPDNRVLLEVDGRVIEHKKGSWLQLFDCIKTSYDFSGQTKSVEIRLAARRSGIGTGCQILVDGVQVSGDDGIQFPDPDKAVDQFNRGAIHYFITTGLVYGLPFAALMALNNLSLPLSKIAIIFTIHTLMFGGAVAFLSWNGIKSIVSER</sequence>
<organism evidence="2 3">
    <name type="scientific">Oceanospirillum sediminis</name>
    <dbReference type="NCBI Taxonomy" id="2760088"/>
    <lineage>
        <taxon>Bacteria</taxon>
        <taxon>Pseudomonadati</taxon>
        <taxon>Pseudomonadota</taxon>
        <taxon>Gammaproteobacteria</taxon>
        <taxon>Oceanospirillales</taxon>
        <taxon>Oceanospirillaceae</taxon>
        <taxon>Oceanospirillum</taxon>
    </lineage>
</organism>
<evidence type="ECO:0000313" key="3">
    <source>
        <dbReference type="Proteomes" id="UP000565262"/>
    </source>
</evidence>
<dbReference type="RefSeq" id="WP_182806955.1">
    <property type="nucleotide sequence ID" value="NZ_JACJFM010000001.1"/>
</dbReference>
<keyword evidence="3" id="KW-1185">Reference proteome</keyword>
<proteinExistence type="predicted"/>
<protein>
    <submittedName>
        <fullName evidence="2">Uncharacterized protein</fullName>
    </submittedName>
</protein>
<keyword evidence="1" id="KW-1133">Transmembrane helix</keyword>
<accession>A0A839IKD2</accession>
<feature type="transmembrane region" description="Helical" evidence="1">
    <location>
        <begin position="112"/>
        <end position="131"/>
    </location>
</feature>
<dbReference type="AlphaFoldDB" id="A0A839IKD2"/>
<dbReference type="Proteomes" id="UP000565262">
    <property type="component" value="Unassembled WGS sequence"/>
</dbReference>
<evidence type="ECO:0000313" key="2">
    <source>
        <dbReference type="EMBL" id="MBB1485180.1"/>
    </source>
</evidence>
<evidence type="ECO:0000256" key="1">
    <source>
        <dbReference type="SAM" id="Phobius"/>
    </source>
</evidence>